<comment type="caution">
    <text evidence="1">The sequence shown here is derived from an EMBL/GenBank/DDBJ whole genome shotgun (WGS) entry which is preliminary data.</text>
</comment>
<protein>
    <submittedName>
        <fullName evidence="1">Uncharacterized protein</fullName>
    </submittedName>
</protein>
<dbReference type="AlphaFoldDB" id="A0AA88TCG1"/>
<organism evidence="1 2">
    <name type="scientific">Cirrhinus molitorella</name>
    <name type="common">mud carp</name>
    <dbReference type="NCBI Taxonomy" id="172907"/>
    <lineage>
        <taxon>Eukaryota</taxon>
        <taxon>Metazoa</taxon>
        <taxon>Chordata</taxon>
        <taxon>Craniata</taxon>
        <taxon>Vertebrata</taxon>
        <taxon>Euteleostomi</taxon>
        <taxon>Actinopterygii</taxon>
        <taxon>Neopterygii</taxon>
        <taxon>Teleostei</taxon>
        <taxon>Ostariophysi</taxon>
        <taxon>Cypriniformes</taxon>
        <taxon>Cyprinidae</taxon>
        <taxon>Labeoninae</taxon>
        <taxon>Labeonini</taxon>
        <taxon>Cirrhinus</taxon>
    </lineage>
</organism>
<reference evidence="1" key="1">
    <citation type="submission" date="2023-08" db="EMBL/GenBank/DDBJ databases">
        <title>Chromosome-level Genome Assembly of mud carp (Cirrhinus molitorella).</title>
        <authorList>
            <person name="Liu H."/>
        </authorList>
    </citation>
    <scope>NUCLEOTIDE SEQUENCE</scope>
    <source>
        <strain evidence="1">Prfri</strain>
        <tissue evidence="1">Muscle</tissue>
    </source>
</reference>
<name>A0AA88TCG1_9TELE</name>
<evidence type="ECO:0000313" key="2">
    <source>
        <dbReference type="Proteomes" id="UP001187343"/>
    </source>
</evidence>
<keyword evidence="2" id="KW-1185">Reference proteome</keyword>
<sequence>MAPAVIEDRPIGALGRDGLVTDGLTYRPALHKIVQSLPAVILILGENGVEKAHAGRSSPISCTGRTSMLRSQIHLERCPPEPETIALPKPLPGPLFPQSFKRPCGISPPLIFSLSGRRPISGPSPNDELDVGR</sequence>
<accession>A0AA88TCG1</accession>
<dbReference type="EMBL" id="JAUYZG010000023">
    <property type="protein sequence ID" value="KAK2870742.1"/>
    <property type="molecule type" value="Genomic_DNA"/>
</dbReference>
<proteinExistence type="predicted"/>
<dbReference type="Proteomes" id="UP001187343">
    <property type="component" value="Unassembled WGS sequence"/>
</dbReference>
<evidence type="ECO:0000313" key="1">
    <source>
        <dbReference type="EMBL" id="KAK2870742.1"/>
    </source>
</evidence>
<gene>
    <name evidence="1" type="ORF">Q8A67_023269</name>
</gene>